<feature type="transmembrane region" description="Helical" evidence="3">
    <location>
        <begin position="25"/>
        <end position="46"/>
    </location>
</feature>
<keyword evidence="1" id="KW-0175">Coiled coil</keyword>
<dbReference type="PANTHER" id="PTHR11102:SF147">
    <property type="entry name" value="SEL1L ADAPTOR SUBUNIT OF ERAD E3 UBIQUITIN LIGASE"/>
    <property type="match status" value="1"/>
</dbReference>
<protein>
    <recommendedName>
        <fullName evidence="6">Sel1 repeat family protein</fullName>
    </recommendedName>
</protein>
<sequence>MMSEQENIPKQPKKIGPIALTKKNIIKALVSVAVIGSCAFGINSYLSYRHQLFLERYAAAFADIQNQNKSGYKNAFEVLKGLAEDDQATAKDYFYLGYIYQYGLGTEKNYYDAYKNYKKAANANYPRAFYQIATLYRDGLGVNKSDKKAIEYFKKSYDLGYKDSVIALADLINSNNHIISVVEPEILYDIYLGYKDDIIIATDTDNSLMANKYLMTAAAEGYEPAIIVQARDFSQAGDNYRALMLWQTLLYSSNPNVSELAKKEIVAVENRVKQQRLKELEEQRQQQIKMQMQQRQKLIEQAKKIDQIEQKKEIGLSTPKQKFNNLNGLIYINLFNANKGQLQQFYKDILGVEVDTNFIKTGENLDNSYIDDFLILAKLKNNQSSLRFDFADKADNNKYEGIVYYYYNSKDKVSQDLLATIIKNNKPKASSLLPKLYDELETPVKQSKAIQQADSSKQQQKKKQSKAEKIQLTHEEKIHRMQVFAQKGDFRQFYKLEQAAKAGDVYAIYYTGEYYYNIKEYKQALKYFNEAADKGYGQAYYKLASLYYNEEQNGVPFNKEKAMYYYKKAAELGVRNAQHILMLIE</sequence>
<evidence type="ECO:0000313" key="5">
    <source>
        <dbReference type="Proteomes" id="UP000253862"/>
    </source>
</evidence>
<dbReference type="GO" id="GO:0036503">
    <property type="term" value="P:ERAD pathway"/>
    <property type="evidence" value="ECO:0007669"/>
    <property type="project" value="TreeGrafter"/>
</dbReference>
<dbReference type="InterPro" id="IPR006597">
    <property type="entry name" value="Sel1-like"/>
</dbReference>
<evidence type="ECO:0000256" key="3">
    <source>
        <dbReference type="SAM" id="Phobius"/>
    </source>
</evidence>
<accession>A0A345JRY0</accession>
<dbReference type="Proteomes" id="UP000253862">
    <property type="component" value="Chromosome"/>
</dbReference>
<dbReference type="EMBL" id="CP022375">
    <property type="protein sequence ID" value="AXH30076.1"/>
    <property type="molecule type" value="Genomic_DNA"/>
</dbReference>
<dbReference type="Gene3D" id="1.25.40.10">
    <property type="entry name" value="Tetratricopeptide repeat domain"/>
    <property type="match status" value="2"/>
</dbReference>
<keyword evidence="3" id="KW-1133">Transmembrane helix</keyword>
<dbReference type="KEGG" id="foo:CGC45_05520"/>
<evidence type="ECO:0000313" key="4">
    <source>
        <dbReference type="EMBL" id="AXH30076.1"/>
    </source>
</evidence>
<keyword evidence="5" id="KW-1185">Reference proteome</keyword>
<keyword evidence="3" id="KW-0472">Membrane</keyword>
<keyword evidence="3" id="KW-0812">Transmembrane</keyword>
<dbReference type="SUPFAM" id="SSF81901">
    <property type="entry name" value="HCP-like"/>
    <property type="match status" value="2"/>
</dbReference>
<dbReference type="SMART" id="SM00671">
    <property type="entry name" value="SEL1"/>
    <property type="match status" value="4"/>
</dbReference>
<evidence type="ECO:0008006" key="6">
    <source>
        <dbReference type="Google" id="ProtNLM"/>
    </source>
</evidence>
<dbReference type="InterPro" id="IPR050767">
    <property type="entry name" value="Sel1_AlgK"/>
</dbReference>
<dbReference type="Pfam" id="PF08238">
    <property type="entry name" value="Sel1"/>
    <property type="match status" value="4"/>
</dbReference>
<evidence type="ECO:0000256" key="1">
    <source>
        <dbReference type="SAM" id="Coils"/>
    </source>
</evidence>
<proteinExistence type="predicted"/>
<feature type="compositionally biased region" description="Low complexity" evidence="2">
    <location>
        <begin position="448"/>
        <end position="458"/>
    </location>
</feature>
<name>A0A345JRY0_9GAMM</name>
<evidence type="ECO:0000256" key="2">
    <source>
        <dbReference type="SAM" id="MobiDB-lite"/>
    </source>
</evidence>
<organism evidence="4 5">
    <name type="scientific">Francisella opportunistica</name>
    <dbReference type="NCBI Taxonomy" id="2016517"/>
    <lineage>
        <taxon>Bacteria</taxon>
        <taxon>Pseudomonadati</taxon>
        <taxon>Pseudomonadota</taxon>
        <taxon>Gammaproteobacteria</taxon>
        <taxon>Thiotrichales</taxon>
        <taxon>Francisellaceae</taxon>
        <taxon>Francisella</taxon>
    </lineage>
</organism>
<reference evidence="4 5" key="1">
    <citation type="submission" date="2017-07" db="EMBL/GenBank/DDBJ databases">
        <title>Complete genome sequences and comparative analysis of the novel pathogen Francisella opportunistica.</title>
        <authorList>
            <person name="Dietrich E.A."/>
            <person name="Kingry L.C."/>
            <person name="Petersen J.M."/>
        </authorList>
    </citation>
    <scope>NUCLEOTIDE SEQUENCE [LARGE SCALE GENOMIC DNA]</scope>
    <source>
        <strain evidence="4 5">14-2155</strain>
    </source>
</reference>
<dbReference type="InterPro" id="IPR011990">
    <property type="entry name" value="TPR-like_helical_dom_sf"/>
</dbReference>
<dbReference type="AlphaFoldDB" id="A0A345JRY0"/>
<dbReference type="PANTHER" id="PTHR11102">
    <property type="entry name" value="SEL-1-LIKE PROTEIN"/>
    <property type="match status" value="1"/>
</dbReference>
<gene>
    <name evidence="4" type="ORF">CGC43_05520</name>
</gene>
<feature type="region of interest" description="Disordered" evidence="2">
    <location>
        <begin position="448"/>
        <end position="469"/>
    </location>
</feature>
<feature type="coiled-coil region" evidence="1">
    <location>
        <begin position="258"/>
        <end position="297"/>
    </location>
</feature>
<dbReference type="OrthoDB" id="5603859at2"/>